<dbReference type="Proteomes" id="UP000550729">
    <property type="component" value="Unassembled WGS sequence"/>
</dbReference>
<dbReference type="RefSeq" id="WP_170194529.1">
    <property type="nucleotide sequence ID" value="NZ_JABBNB010000011.1"/>
</dbReference>
<reference evidence="1 2" key="1">
    <citation type="submission" date="2020-04" db="EMBL/GenBank/DDBJ databases">
        <title>Gordonia sp. nov. TBRC 11910.</title>
        <authorList>
            <person name="Suriyachadkun C."/>
        </authorList>
    </citation>
    <scope>NUCLEOTIDE SEQUENCE [LARGE SCALE GENOMIC DNA]</scope>
    <source>
        <strain evidence="1 2">TBRC 11910</strain>
    </source>
</reference>
<gene>
    <name evidence="1" type="ORF">HH308_12450</name>
</gene>
<accession>A0A848L058</accession>
<proteinExistence type="predicted"/>
<dbReference type="EMBL" id="JABBNB010000011">
    <property type="protein sequence ID" value="NMO02023.1"/>
    <property type="molecule type" value="Genomic_DNA"/>
</dbReference>
<sequence length="197" mass="22073">MRPLIRLGTLYRWLIECRRAGADRIPPIEVGGQQLDNSSEKVQNRDMVAEVQWSELQRDPKQVAKLAETGAVRVRRRDGAPLLLIREDDERSVMSGALAAARTLRTVFAHVSPDDLLAGLIDEFSWLDLLPDADQREFLIEFVRSFQTSAETGRWDLLDQTMLEWRNTAAVHADSTLAKTLAEPIVDDLGPVSSPVA</sequence>
<comment type="caution">
    <text evidence="1">The sequence shown here is derived from an EMBL/GenBank/DDBJ whole genome shotgun (WGS) entry which is preliminary data.</text>
</comment>
<protein>
    <recommendedName>
        <fullName evidence="3">Prevent-host-death family protein</fullName>
    </recommendedName>
</protein>
<evidence type="ECO:0008006" key="3">
    <source>
        <dbReference type="Google" id="ProtNLM"/>
    </source>
</evidence>
<keyword evidence="2" id="KW-1185">Reference proteome</keyword>
<evidence type="ECO:0000313" key="1">
    <source>
        <dbReference type="EMBL" id="NMO02023.1"/>
    </source>
</evidence>
<evidence type="ECO:0000313" key="2">
    <source>
        <dbReference type="Proteomes" id="UP000550729"/>
    </source>
</evidence>
<dbReference type="AlphaFoldDB" id="A0A848L058"/>
<organism evidence="1 2">
    <name type="scientific">Gordonia asplenii</name>
    <dbReference type="NCBI Taxonomy" id="2725283"/>
    <lineage>
        <taxon>Bacteria</taxon>
        <taxon>Bacillati</taxon>
        <taxon>Actinomycetota</taxon>
        <taxon>Actinomycetes</taxon>
        <taxon>Mycobacteriales</taxon>
        <taxon>Gordoniaceae</taxon>
        <taxon>Gordonia</taxon>
    </lineage>
</organism>
<name>A0A848L058_9ACTN</name>